<comment type="caution">
    <text evidence="1">The sequence shown here is derived from an EMBL/GenBank/DDBJ whole genome shotgun (WGS) entry which is preliminary data.</text>
</comment>
<keyword evidence="2" id="KW-1185">Reference proteome</keyword>
<gene>
    <name evidence="1" type="ORF">RFI_13811</name>
</gene>
<organism evidence="1 2">
    <name type="scientific">Reticulomyxa filosa</name>
    <dbReference type="NCBI Taxonomy" id="46433"/>
    <lineage>
        <taxon>Eukaryota</taxon>
        <taxon>Sar</taxon>
        <taxon>Rhizaria</taxon>
        <taxon>Retaria</taxon>
        <taxon>Foraminifera</taxon>
        <taxon>Monothalamids</taxon>
        <taxon>Reticulomyxidae</taxon>
        <taxon>Reticulomyxa</taxon>
    </lineage>
</organism>
<dbReference type="Proteomes" id="UP000023152">
    <property type="component" value="Unassembled WGS sequence"/>
</dbReference>
<reference evidence="1 2" key="1">
    <citation type="journal article" date="2013" name="Curr. Biol.">
        <title>The Genome of the Foraminiferan Reticulomyxa filosa.</title>
        <authorList>
            <person name="Glockner G."/>
            <person name="Hulsmann N."/>
            <person name="Schleicher M."/>
            <person name="Noegel A.A."/>
            <person name="Eichinger L."/>
            <person name="Gallinger C."/>
            <person name="Pawlowski J."/>
            <person name="Sierra R."/>
            <person name="Euteneuer U."/>
            <person name="Pillet L."/>
            <person name="Moustafa A."/>
            <person name="Platzer M."/>
            <person name="Groth M."/>
            <person name="Szafranski K."/>
            <person name="Schliwa M."/>
        </authorList>
    </citation>
    <scope>NUCLEOTIDE SEQUENCE [LARGE SCALE GENOMIC DNA]</scope>
</reference>
<dbReference type="EMBL" id="ASPP01009996">
    <property type="protein sequence ID" value="ETO23371.1"/>
    <property type="molecule type" value="Genomic_DNA"/>
</dbReference>
<protein>
    <submittedName>
        <fullName evidence="1">Uncharacterized protein</fullName>
    </submittedName>
</protein>
<name>X6NBM0_RETFI</name>
<feature type="non-terminal residue" evidence="1">
    <location>
        <position position="1"/>
    </location>
</feature>
<evidence type="ECO:0000313" key="1">
    <source>
        <dbReference type="EMBL" id="ETO23371.1"/>
    </source>
</evidence>
<dbReference type="OrthoDB" id="10682436at2759"/>
<evidence type="ECO:0000313" key="2">
    <source>
        <dbReference type="Proteomes" id="UP000023152"/>
    </source>
</evidence>
<dbReference type="AlphaFoldDB" id="X6NBM0"/>
<sequence length="156" mass="18049">KKKKKINACREDPRQDTIPGGIQSTFSYKELSKLTAISQSLDNEFSAEFLYDYRTYLSQAILTAHFLNQTFQNDVSNAFHSAFTNVSCQAGPVKTMERCAIKGFDYRNREFPTSAHILDLVRASVTFQNVKDYWNAVQFFIKYIQDNKHKQSIKEI</sequence>
<proteinExistence type="predicted"/>
<feature type="non-terminal residue" evidence="1">
    <location>
        <position position="156"/>
    </location>
</feature>
<accession>X6NBM0</accession>